<evidence type="ECO:0000256" key="1">
    <source>
        <dbReference type="SAM" id="MobiDB-lite"/>
    </source>
</evidence>
<gene>
    <name evidence="2" type="ORF">LTR36_010707</name>
</gene>
<name>A0AAV9JSK4_9PEZI</name>
<sequence length="429" mass="45948">MAPRKPSTGTTPGESVPASTARSQSQTESDAAAYREYLLAQTGVPPDMPPPVENKGKKAKKASPKSMSEDEATGAPYAAKSGEVGPETPRNAGASKTRITLKRKASEILTASSEPPKSDGLKHDSATETPTTGKKSSKKRKVASAEDETAAPVHTGNDAAPATPSAKRPPTKKPKAVAVEDTAASISPKNADNDASPPTKEAKRASPKRKDAAVPKASRKGKGKKSDEVFDDLPPPLPAPKQIGSAVAAKVRLIQEFVNTISETATTLQRDPLDSSLISVPEITLVGALMRMRVDYDVGDPYEAQLSDADSIILTRFTAPVQQTPHQRWVTIDASKRIPLEDSVLEHVAGHGIDTHSLLEIELEMLGRSQQAPPPERVSAPINLQAFYDHTRRKVHDDSARAEAAEMMASERACREMERHWGVCPIPRV</sequence>
<comment type="caution">
    <text evidence="2">The sequence shown here is derived from an EMBL/GenBank/DDBJ whole genome shotgun (WGS) entry which is preliminary data.</text>
</comment>
<accession>A0AAV9JSK4</accession>
<feature type="compositionally biased region" description="Basic and acidic residues" evidence="1">
    <location>
        <begin position="200"/>
        <end position="213"/>
    </location>
</feature>
<evidence type="ECO:0000313" key="2">
    <source>
        <dbReference type="EMBL" id="KAK4547987.1"/>
    </source>
</evidence>
<evidence type="ECO:0000313" key="3">
    <source>
        <dbReference type="Proteomes" id="UP001324427"/>
    </source>
</evidence>
<keyword evidence="3" id="KW-1185">Reference proteome</keyword>
<feature type="region of interest" description="Disordered" evidence="1">
    <location>
        <begin position="1"/>
        <end position="241"/>
    </location>
</feature>
<proteinExistence type="predicted"/>
<feature type="compositionally biased region" description="Basic and acidic residues" evidence="1">
    <location>
        <begin position="116"/>
        <end position="126"/>
    </location>
</feature>
<organism evidence="2 3">
    <name type="scientific">Oleoguttula mirabilis</name>
    <dbReference type="NCBI Taxonomy" id="1507867"/>
    <lineage>
        <taxon>Eukaryota</taxon>
        <taxon>Fungi</taxon>
        <taxon>Dikarya</taxon>
        <taxon>Ascomycota</taxon>
        <taxon>Pezizomycotina</taxon>
        <taxon>Dothideomycetes</taxon>
        <taxon>Dothideomycetidae</taxon>
        <taxon>Mycosphaerellales</taxon>
        <taxon>Teratosphaeriaceae</taxon>
        <taxon>Oleoguttula</taxon>
    </lineage>
</organism>
<dbReference type="EMBL" id="JAVFHQ010000009">
    <property type="protein sequence ID" value="KAK4547987.1"/>
    <property type="molecule type" value="Genomic_DNA"/>
</dbReference>
<dbReference type="Proteomes" id="UP001324427">
    <property type="component" value="Unassembled WGS sequence"/>
</dbReference>
<reference evidence="2 3" key="1">
    <citation type="submission" date="2021-11" db="EMBL/GenBank/DDBJ databases">
        <title>Black yeast isolated from Biological Soil Crust.</title>
        <authorList>
            <person name="Kurbessoian T."/>
        </authorList>
    </citation>
    <scope>NUCLEOTIDE SEQUENCE [LARGE SCALE GENOMIC DNA]</scope>
    <source>
        <strain evidence="2 3">CCFEE 5522</strain>
    </source>
</reference>
<dbReference type="AlphaFoldDB" id="A0AAV9JSK4"/>
<feature type="compositionally biased region" description="Polar residues" evidence="1">
    <location>
        <begin position="7"/>
        <end position="29"/>
    </location>
</feature>
<protein>
    <submittedName>
        <fullName evidence="2">Uncharacterized protein</fullName>
    </submittedName>
</protein>